<dbReference type="NCBIfam" id="TIGR01856">
    <property type="entry name" value="hisJ_fam"/>
    <property type="match status" value="1"/>
</dbReference>
<keyword evidence="6 8" id="KW-0368">Histidine biosynthesis</keyword>
<comment type="pathway">
    <text evidence="1 8">Amino-acid biosynthesis; L-histidine biosynthesis; L-histidine from 5-phospho-alpha-D-ribose 1-diphosphate: step 8/9.</text>
</comment>
<dbReference type="GO" id="GO:0000105">
    <property type="term" value="P:L-histidine biosynthetic process"/>
    <property type="evidence" value="ECO:0007669"/>
    <property type="project" value="UniProtKB-UniRule"/>
</dbReference>
<dbReference type="PANTHER" id="PTHR21039:SF0">
    <property type="entry name" value="HISTIDINOL-PHOSPHATASE"/>
    <property type="match status" value="1"/>
</dbReference>
<dbReference type="InterPro" id="IPR004013">
    <property type="entry name" value="PHP_dom"/>
</dbReference>
<evidence type="ECO:0000256" key="3">
    <source>
        <dbReference type="ARBA" id="ARBA00013085"/>
    </source>
</evidence>
<evidence type="ECO:0000256" key="5">
    <source>
        <dbReference type="ARBA" id="ARBA00022801"/>
    </source>
</evidence>
<evidence type="ECO:0000313" key="11">
    <source>
        <dbReference type="Proteomes" id="UP000244016"/>
    </source>
</evidence>
<dbReference type="UniPathway" id="UPA00031">
    <property type="reaction ID" value="UER00013"/>
</dbReference>
<evidence type="ECO:0000256" key="8">
    <source>
        <dbReference type="RuleBase" id="RU366003"/>
    </source>
</evidence>
<protein>
    <recommendedName>
        <fullName evidence="3 8">Histidinol-phosphatase</fullName>
        <shortName evidence="8">HolPase</shortName>
        <ecNumber evidence="3 8">3.1.3.15</ecNumber>
    </recommendedName>
</protein>
<organism evidence="10 11">
    <name type="scientific">Brockia lithotrophica</name>
    <dbReference type="NCBI Taxonomy" id="933949"/>
    <lineage>
        <taxon>Bacteria</taxon>
        <taxon>Bacillati</taxon>
        <taxon>Bacillota</taxon>
        <taxon>Bacilli</taxon>
        <taxon>Bacillales</taxon>
        <taxon>Bacillales Family X. Incertae Sedis</taxon>
        <taxon>Brockia</taxon>
    </lineage>
</organism>
<dbReference type="PANTHER" id="PTHR21039">
    <property type="entry name" value="HISTIDINOL PHOSPHATASE-RELATED"/>
    <property type="match status" value="1"/>
</dbReference>
<dbReference type="Pfam" id="PF02811">
    <property type="entry name" value="PHP"/>
    <property type="match status" value="1"/>
</dbReference>
<dbReference type="Proteomes" id="UP000244016">
    <property type="component" value="Unassembled WGS sequence"/>
</dbReference>
<sequence length="271" mass="31203">MLTDYHVHIYETGGFDPDYLRRYAERAAELGIAEWGLSEHAYFFAETRGIVEEPWAEARRRLRMEEYVALVDAARGEGLPLKFGIEMDYVPGKEERIARFLEAYPFDYVIGSVHWIGSWGIDLKEFRHEYERRDIREVYRAYFDQIISMADSRLVDIVGHIDLVKIFGYRPADPELLDELYEEVAEAVARGGLVVEISTAGLRKPVGEIYPARELLVKLHARGVPIVLSSDAHEPENLGYAYDRALALAREVGYREVVVFRGRRREVHPLG</sequence>
<evidence type="ECO:0000256" key="7">
    <source>
        <dbReference type="ARBA" id="ARBA00049158"/>
    </source>
</evidence>
<feature type="domain" description="PHP" evidence="9">
    <location>
        <begin position="19"/>
        <end position="200"/>
    </location>
</feature>
<evidence type="ECO:0000256" key="4">
    <source>
        <dbReference type="ARBA" id="ARBA00022605"/>
    </source>
</evidence>
<name>A0A2T5G6D5_9BACL</name>
<evidence type="ECO:0000256" key="6">
    <source>
        <dbReference type="ARBA" id="ARBA00023102"/>
    </source>
</evidence>
<dbReference type="AlphaFoldDB" id="A0A2T5G6D5"/>
<keyword evidence="4 8" id="KW-0028">Amino-acid biosynthesis</keyword>
<dbReference type="GO" id="GO:0005737">
    <property type="term" value="C:cytoplasm"/>
    <property type="evidence" value="ECO:0007669"/>
    <property type="project" value="TreeGrafter"/>
</dbReference>
<evidence type="ECO:0000256" key="1">
    <source>
        <dbReference type="ARBA" id="ARBA00004970"/>
    </source>
</evidence>
<evidence type="ECO:0000256" key="2">
    <source>
        <dbReference type="ARBA" id="ARBA00009152"/>
    </source>
</evidence>
<dbReference type="InterPro" id="IPR016195">
    <property type="entry name" value="Pol/histidinol_Pase-like"/>
</dbReference>
<dbReference type="CDD" id="cd12110">
    <property type="entry name" value="PHP_HisPPase_Hisj_like"/>
    <property type="match status" value="1"/>
</dbReference>
<comment type="caution">
    <text evidence="10">The sequence shown here is derived from an EMBL/GenBank/DDBJ whole genome shotgun (WGS) entry which is preliminary data.</text>
</comment>
<dbReference type="EC" id="3.1.3.15" evidence="3 8"/>
<dbReference type="Gene3D" id="3.20.20.140">
    <property type="entry name" value="Metal-dependent hydrolases"/>
    <property type="match status" value="1"/>
</dbReference>
<comment type="similarity">
    <text evidence="2 8">Belongs to the PHP hydrolase family. HisK subfamily.</text>
</comment>
<dbReference type="SUPFAM" id="SSF89550">
    <property type="entry name" value="PHP domain-like"/>
    <property type="match status" value="1"/>
</dbReference>
<reference evidence="10 11" key="1">
    <citation type="submission" date="2017-08" db="EMBL/GenBank/DDBJ databases">
        <title>Burning lignite coal seam in the remote Altai Mountains harbors a hydrogen-driven thermophilic microbial community.</title>
        <authorList>
            <person name="Kadnikov V.V."/>
            <person name="Mardanov A.V."/>
            <person name="Ivasenko D."/>
            <person name="Beletsky A.V."/>
            <person name="Karnachuk O.V."/>
            <person name="Ravin N.V."/>
        </authorList>
    </citation>
    <scope>NUCLEOTIDE SEQUENCE [LARGE SCALE GENOMIC DNA]</scope>
    <source>
        <strain evidence="10">AL31</strain>
    </source>
</reference>
<keyword evidence="5 8" id="KW-0378">Hydrolase</keyword>
<proteinExistence type="inferred from homology"/>
<dbReference type="GO" id="GO:0004401">
    <property type="term" value="F:histidinol-phosphatase activity"/>
    <property type="evidence" value="ECO:0007669"/>
    <property type="project" value="UniProtKB-UniRule"/>
</dbReference>
<dbReference type="NCBIfam" id="NF005596">
    <property type="entry name" value="PRK07328.1"/>
    <property type="match status" value="1"/>
</dbReference>
<dbReference type="InterPro" id="IPR010140">
    <property type="entry name" value="Histidinol_P_phosphatase_HisJ"/>
</dbReference>
<evidence type="ECO:0000313" key="10">
    <source>
        <dbReference type="EMBL" id="PTQ51740.1"/>
    </source>
</evidence>
<gene>
    <name evidence="10" type="ORF">BLITH_1378</name>
</gene>
<comment type="catalytic activity">
    <reaction evidence="7 8">
        <text>L-histidinol phosphate + H2O = L-histidinol + phosphate</text>
        <dbReference type="Rhea" id="RHEA:14465"/>
        <dbReference type="ChEBI" id="CHEBI:15377"/>
        <dbReference type="ChEBI" id="CHEBI:43474"/>
        <dbReference type="ChEBI" id="CHEBI:57699"/>
        <dbReference type="ChEBI" id="CHEBI:57980"/>
        <dbReference type="EC" id="3.1.3.15"/>
    </reaction>
</comment>
<accession>A0A2T5G6D5</accession>
<evidence type="ECO:0000259" key="9">
    <source>
        <dbReference type="Pfam" id="PF02811"/>
    </source>
</evidence>
<dbReference type="EMBL" id="PEBW01000004">
    <property type="protein sequence ID" value="PTQ51740.1"/>
    <property type="molecule type" value="Genomic_DNA"/>
</dbReference>